<accession>A0A813IJ88</accession>
<dbReference type="AlphaFoldDB" id="A0A813IJ88"/>
<proteinExistence type="predicted"/>
<feature type="non-terminal residue" evidence="1">
    <location>
        <position position="179"/>
    </location>
</feature>
<organism evidence="1 2">
    <name type="scientific">Polarella glacialis</name>
    <name type="common">Dinoflagellate</name>
    <dbReference type="NCBI Taxonomy" id="89957"/>
    <lineage>
        <taxon>Eukaryota</taxon>
        <taxon>Sar</taxon>
        <taxon>Alveolata</taxon>
        <taxon>Dinophyceae</taxon>
        <taxon>Suessiales</taxon>
        <taxon>Suessiaceae</taxon>
        <taxon>Polarella</taxon>
    </lineage>
</organism>
<reference evidence="1" key="1">
    <citation type="submission" date="2021-02" db="EMBL/GenBank/DDBJ databases">
        <authorList>
            <person name="Dougan E. K."/>
            <person name="Rhodes N."/>
            <person name="Thang M."/>
            <person name="Chan C."/>
        </authorList>
    </citation>
    <scope>NUCLEOTIDE SEQUENCE</scope>
</reference>
<gene>
    <name evidence="1" type="ORF">PGLA2088_LOCUS9099</name>
</gene>
<evidence type="ECO:0000313" key="1">
    <source>
        <dbReference type="EMBL" id="CAE8651557.1"/>
    </source>
</evidence>
<dbReference type="Proteomes" id="UP000626109">
    <property type="component" value="Unassembled WGS sequence"/>
</dbReference>
<protein>
    <recommendedName>
        <fullName evidence="3">Protein kinase domain-containing protein</fullName>
    </recommendedName>
</protein>
<evidence type="ECO:0008006" key="3">
    <source>
        <dbReference type="Google" id="ProtNLM"/>
    </source>
</evidence>
<comment type="caution">
    <text evidence="1">The sequence shown here is derived from an EMBL/GenBank/DDBJ whole genome shotgun (WGS) entry which is preliminary data.</text>
</comment>
<sequence length="179" mass="20448">EDGGRPRQVASTRPDRQAAELCADSCKAAGCWPPVPSQRGLRDLPARNVFYEALDDMKCPSGLRVADFGHSVPIGADRHSYFAAHLYKLRIRDSRYPWFGLPSTWRFKVDPSIDWCEYSVLMRHFRMRMSAPCPARSEFIDLPTWTACVAERRSTYCGRRMSRGGRKQEIYGNRAPVFA</sequence>
<dbReference type="EMBL" id="CAJNNW010009953">
    <property type="protein sequence ID" value="CAE8651557.1"/>
    <property type="molecule type" value="Genomic_DNA"/>
</dbReference>
<name>A0A813IJ88_POLGL</name>
<evidence type="ECO:0000313" key="2">
    <source>
        <dbReference type="Proteomes" id="UP000626109"/>
    </source>
</evidence>